<dbReference type="KEGG" id="fbe:FF125_05170"/>
<dbReference type="OrthoDB" id="9793254at2"/>
<name>A0A5B7TRU8_9FLAO</name>
<evidence type="ECO:0000313" key="1">
    <source>
        <dbReference type="EMBL" id="QCX37856.1"/>
    </source>
</evidence>
<sequence>MDTKKPLRRVKELQFLSREHHHTLLLSWKIRTGFQKGVDISIIKKYVDWFYNYHIQKHFNMEELHVFPILGNQHELVKKANSEHKRLIKLFTTQVDIEKSLSLLEEELEQHVRFEERILFKEIQEIATDQQLKMIEAIHTEEDFIDNTTNEFWK</sequence>
<accession>A0A5B7TRU8</accession>
<protein>
    <submittedName>
        <fullName evidence="1">Hemerythrin domain-containing protein</fullName>
    </submittedName>
</protein>
<dbReference type="Proteomes" id="UP000306229">
    <property type="component" value="Chromosome"/>
</dbReference>
<gene>
    <name evidence="1" type="ORF">FF125_05170</name>
</gene>
<proteinExistence type="predicted"/>
<reference evidence="1 2" key="1">
    <citation type="submission" date="2019-05" db="EMBL/GenBank/DDBJ databases">
        <title>Algicella ahnfeltiae gen. nov., sp. nov., a novel marine bacterium of the family Flavobacteriaceae isolated from a red alga.</title>
        <authorList>
            <person name="Nedashkovskaya O.I."/>
            <person name="Kukhlevskiy A.D."/>
            <person name="Kim S.-G."/>
            <person name="Zhukova N.V."/>
            <person name="Mikhailov V.V."/>
        </authorList>
    </citation>
    <scope>NUCLEOTIDE SEQUENCE [LARGE SCALE GENOMIC DNA]</scope>
    <source>
        <strain evidence="1 2">10Alg115</strain>
    </source>
</reference>
<keyword evidence="2" id="KW-1185">Reference proteome</keyword>
<organism evidence="1 2">
    <name type="scientific">Aureibaculum algae</name>
    <dbReference type="NCBI Taxonomy" id="2584122"/>
    <lineage>
        <taxon>Bacteria</taxon>
        <taxon>Pseudomonadati</taxon>
        <taxon>Bacteroidota</taxon>
        <taxon>Flavobacteriia</taxon>
        <taxon>Flavobacteriales</taxon>
        <taxon>Flavobacteriaceae</taxon>
        <taxon>Aureibaculum</taxon>
    </lineage>
</organism>
<dbReference type="RefSeq" id="WP_138948779.1">
    <property type="nucleotide sequence ID" value="NZ_CP040749.1"/>
</dbReference>
<evidence type="ECO:0000313" key="2">
    <source>
        <dbReference type="Proteomes" id="UP000306229"/>
    </source>
</evidence>
<dbReference type="EMBL" id="CP040749">
    <property type="protein sequence ID" value="QCX37856.1"/>
    <property type="molecule type" value="Genomic_DNA"/>
</dbReference>
<dbReference type="AlphaFoldDB" id="A0A5B7TRU8"/>